<sequence>MASIKHARIPETFRIPANQIAIDPSSRTDPRITNTYAALYRGEIKTAFTRFPNSSIIPGFYVRHASGSVEHVCGFDAAFVPIEVKSIRAGFRPVLDLHWSPHAPNGGGYICPDDEIALTAYRELNIKSVPCRIIRPKPTPGAEAAIWIEQHGQYLKMARSVPPVISNYQSIVGNEVSDLPKALQRMMELCSRLRTDIKAFHEENRGSAPIHYHHTLHAMVARHERALDSVLQFVKMGRHEHALAIVRMAYEAFLNFYLDWLSPQFFGLRMQALATYRRAEINDRNCVLDWKPLSNFRGLFENAAEKARLSPLGPLYHDHAYPMLSLIMHQSYDGIEAEACSFDDDGSSSPVSQAQICRWLDFLTAALLTRVGNDVGVQI</sequence>
<dbReference type="EMBL" id="JAUQOM010000028">
    <property type="protein sequence ID" value="MDO7837456.1"/>
    <property type="molecule type" value="Genomic_DNA"/>
</dbReference>
<gene>
    <name evidence="1" type="ORF">Q4610_20640</name>
</gene>
<evidence type="ECO:0000313" key="1">
    <source>
        <dbReference type="EMBL" id="MDO7837456.1"/>
    </source>
</evidence>
<comment type="caution">
    <text evidence="1">The sequence shown here is derived from an EMBL/GenBank/DDBJ whole genome shotgun (WGS) entry which is preliminary data.</text>
</comment>
<dbReference type="RefSeq" id="WP_304537735.1">
    <property type="nucleotide sequence ID" value="NZ_JAUQOM010000028.1"/>
</dbReference>
<keyword evidence="2" id="KW-1185">Reference proteome</keyword>
<evidence type="ECO:0008006" key="3">
    <source>
        <dbReference type="Google" id="ProtNLM"/>
    </source>
</evidence>
<reference evidence="1" key="1">
    <citation type="submission" date="2023-07" db="EMBL/GenBank/DDBJ databases">
        <title>Bacterial whole genome sequence for Sphingobium sp. HBC34.</title>
        <authorList>
            <person name="Le V."/>
            <person name="Ko S.-R."/>
            <person name="Ahn C.-Y."/>
            <person name="Oh H.-M."/>
        </authorList>
    </citation>
    <scope>NUCLEOTIDE SEQUENCE</scope>
    <source>
        <strain evidence="1">HBC34</strain>
    </source>
</reference>
<evidence type="ECO:0000313" key="2">
    <source>
        <dbReference type="Proteomes" id="UP001176471"/>
    </source>
</evidence>
<protein>
    <recommendedName>
        <fullName evidence="3">Restriction endonuclease</fullName>
    </recommendedName>
</protein>
<organism evidence="1 2">
    <name type="scientific">Sphingobium cyanobacteriorum</name>
    <dbReference type="NCBI Taxonomy" id="3063954"/>
    <lineage>
        <taxon>Bacteria</taxon>
        <taxon>Pseudomonadati</taxon>
        <taxon>Pseudomonadota</taxon>
        <taxon>Alphaproteobacteria</taxon>
        <taxon>Sphingomonadales</taxon>
        <taxon>Sphingomonadaceae</taxon>
        <taxon>Sphingobium</taxon>
    </lineage>
</organism>
<proteinExistence type="predicted"/>
<name>A0ABT8ZTD7_9SPHN</name>
<accession>A0ABT8ZTD7</accession>
<dbReference type="Proteomes" id="UP001176471">
    <property type="component" value="Unassembled WGS sequence"/>
</dbReference>